<dbReference type="InterPro" id="IPR000477">
    <property type="entry name" value="RT_dom"/>
</dbReference>
<dbReference type="CDD" id="cd01647">
    <property type="entry name" value="RT_LTR"/>
    <property type="match status" value="1"/>
</dbReference>
<protein>
    <recommendedName>
        <fullName evidence="1">Reverse transcriptase domain-containing protein</fullName>
    </recommendedName>
</protein>
<proteinExistence type="predicted"/>
<dbReference type="PANTHER" id="PTHR24559">
    <property type="entry name" value="TRANSPOSON TY3-I GAG-POL POLYPROTEIN"/>
    <property type="match status" value="1"/>
</dbReference>
<evidence type="ECO:0000313" key="2">
    <source>
        <dbReference type="EMBL" id="UYV74076.1"/>
    </source>
</evidence>
<dbReference type="InterPro" id="IPR053134">
    <property type="entry name" value="RNA-dir_DNA_polymerase"/>
</dbReference>
<dbReference type="InterPro" id="IPR043502">
    <property type="entry name" value="DNA/RNA_pol_sf"/>
</dbReference>
<name>A0ABY6KYX5_9ARAC</name>
<evidence type="ECO:0000313" key="3">
    <source>
        <dbReference type="Proteomes" id="UP001235939"/>
    </source>
</evidence>
<dbReference type="Proteomes" id="UP001235939">
    <property type="component" value="Chromosome 11"/>
</dbReference>
<evidence type="ECO:0000259" key="1">
    <source>
        <dbReference type="Pfam" id="PF00078"/>
    </source>
</evidence>
<accession>A0ABY6KYX5</accession>
<feature type="domain" description="Reverse transcriptase" evidence="1">
    <location>
        <begin position="162"/>
        <end position="217"/>
    </location>
</feature>
<dbReference type="InterPro" id="IPR043128">
    <property type="entry name" value="Rev_trsase/Diguanyl_cyclase"/>
</dbReference>
<dbReference type="SUPFAM" id="SSF56672">
    <property type="entry name" value="DNA/RNA polymerases"/>
    <property type="match status" value="1"/>
</dbReference>
<dbReference type="Gene3D" id="3.30.70.270">
    <property type="match status" value="1"/>
</dbReference>
<reference evidence="2 3" key="1">
    <citation type="submission" date="2022-01" db="EMBL/GenBank/DDBJ databases">
        <title>A chromosomal length assembly of Cordylochernes scorpioides.</title>
        <authorList>
            <person name="Zeh D."/>
            <person name="Zeh J."/>
        </authorList>
    </citation>
    <scope>NUCLEOTIDE SEQUENCE [LARGE SCALE GENOMIC DNA]</scope>
    <source>
        <strain evidence="2">IN4F17</strain>
        <tissue evidence="2">Whole Body</tissue>
    </source>
</reference>
<dbReference type="Pfam" id="PF00078">
    <property type="entry name" value="RVT_1"/>
    <property type="match status" value="1"/>
</dbReference>
<dbReference type="PANTHER" id="PTHR24559:SF444">
    <property type="entry name" value="REVERSE TRANSCRIPTASE DOMAIN-CONTAINING PROTEIN"/>
    <property type="match status" value="1"/>
</dbReference>
<gene>
    <name evidence="2" type="ORF">LAZ67_11002041</name>
</gene>
<sequence>MFGVLPPELSDHTTPYPDIDRARKIAHTRTQNKHLRDKNVYDQRHKQPRFEIGDLNGVRKWTRSPVVAPWKLKRYGLARTSRVILKGSLKVCVRKIVCENGIKLQLRMMRSVHLIDHVDQQRPYRVSPAERHVIQSEVEKMMETKIIRPSSSHWASPVILLRKKDGSLRFCVDYRRLNKITKKDVYPLPRIDDALGTLAGSRYFSTMDMRSGYWQIEV</sequence>
<dbReference type="EMBL" id="CP092873">
    <property type="protein sequence ID" value="UYV74076.1"/>
    <property type="molecule type" value="Genomic_DNA"/>
</dbReference>
<keyword evidence="3" id="KW-1185">Reference proteome</keyword>
<dbReference type="Gene3D" id="3.10.10.10">
    <property type="entry name" value="HIV Type 1 Reverse Transcriptase, subunit A, domain 1"/>
    <property type="match status" value="1"/>
</dbReference>
<organism evidence="2 3">
    <name type="scientific">Cordylochernes scorpioides</name>
    <dbReference type="NCBI Taxonomy" id="51811"/>
    <lineage>
        <taxon>Eukaryota</taxon>
        <taxon>Metazoa</taxon>
        <taxon>Ecdysozoa</taxon>
        <taxon>Arthropoda</taxon>
        <taxon>Chelicerata</taxon>
        <taxon>Arachnida</taxon>
        <taxon>Pseudoscorpiones</taxon>
        <taxon>Cheliferoidea</taxon>
        <taxon>Chernetidae</taxon>
        <taxon>Cordylochernes</taxon>
    </lineage>
</organism>